<evidence type="ECO:0000313" key="1">
    <source>
        <dbReference type="EMBL" id="SDF87351.1"/>
    </source>
</evidence>
<evidence type="ECO:0000313" key="2">
    <source>
        <dbReference type="Proteomes" id="UP000198641"/>
    </source>
</evidence>
<organism evidence="1 2">
    <name type="scientific">Onishia taeanensis</name>
    <dbReference type="NCBI Taxonomy" id="284577"/>
    <lineage>
        <taxon>Bacteria</taxon>
        <taxon>Pseudomonadati</taxon>
        <taxon>Pseudomonadota</taxon>
        <taxon>Gammaproteobacteria</taxon>
        <taxon>Oceanospirillales</taxon>
        <taxon>Halomonadaceae</taxon>
        <taxon>Onishia</taxon>
    </lineage>
</organism>
<dbReference type="EMBL" id="FNCI01000002">
    <property type="protein sequence ID" value="SDF87351.1"/>
    <property type="molecule type" value="Genomic_DNA"/>
</dbReference>
<gene>
    <name evidence="1" type="ORF">SAMN05216571_102398</name>
</gene>
<accession>A0A1G7PM52</accession>
<name>A0A1G7PM52_9GAMM</name>
<reference evidence="1 2" key="1">
    <citation type="submission" date="2016-10" db="EMBL/GenBank/DDBJ databases">
        <authorList>
            <person name="de Groot N.N."/>
        </authorList>
    </citation>
    <scope>NUCLEOTIDE SEQUENCE [LARGE SCALE GENOMIC DNA]</scope>
    <source>
        <strain evidence="1 2">BH539</strain>
    </source>
</reference>
<dbReference type="Proteomes" id="UP000198641">
    <property type="component" value="Unassembled WGS sequence"/>
</dbReference>
<proteinExistence type="predicted"/>
<keyword evidence="2" id="KW-1185">Reference proteome</keyword>
<sequence>MRNASTALLSDRTIVKIARMPKQSVQAVNLWYSGLSQAVFWGGLGRTGSDGVAVRARADAEVATEGGREVAGMAVAHRVGRLLYIQALLE</sequence>
<protein>
    <submittedName>
        <fullName evidence="1">Uncharacterized protein</fullName>
    </submittedName>
</protein>
<dbReference type="AlphaFoldDB" id="A0A1G7PM52"/>